<evidence type="ECO:0000259" key="2">
    <source>
        <dbReference type="SMART" id="SM00644"/>
    </source>
</evidence>
<comment type="caution">
    <text evidence="3">The sequence shown here is derived from an EMBL/GenBank/DDBJ whole genome shotgun (WGS) entry which is preliminary data.</text>
</comment>
<feature type="region of interest" description="Disordered" evidence="1">
    <location>
        <begin position="1"/>
        <end position="36"/>
    </location>
</feature>
<evidence type="ECO:0000313" key="4">
    <source>
        <dbReference type="Proteomes" id="UP001501468"/>
    </source>
</evidence>
<protein>
    <submittedName>
        <fullName evidence="3">N-acetylmuramoyl-L-alanine amidase</fullName>
    </submittedName>
</protein>
<accession>A0ABP7DT55</accession>
<evidence type="ECO:0000256" key="1">
    <source>
        <dbReference type="SAM" id="MobiDB-lite"/>
    </source>
</evidence>
<reference evidence="4" key="1">
    <citation type="journal article" date="2019" name="Int. J. Syst. Evol. Microbiol.">
        <title>The Global Catalogue of Microorganisms (GCM) 10K type strain sequencing project: providing services to taxonomists for standard genome sequencing and annotation.</title>
        <authorList>
            <consortium name="The Broad Institute Genomics Platform"/>
            <consortium name="The Broad Institute Genome Sequencing Center for Infectious Disease"/>
            <person name="Wu L."/>
            <person name="Ma J."/>
        </authorList>
    </citation>
    <scope>NUCLEOTIDE SEQUENCE [LARGE SCALE GENOMIC DNA]</scope>
    <source>
        <strain evidence="4">JCM 17125</strain>
    </source>
</reference>
<proteinExistence type="predicted"/>
<dbReference type="Proteomes" id="UP001501468">
    <property type="component" value="Unassembled WGS sequence"/>
</dbReference>
<dbReference type="RefSeq" id="WP_344946851.1">
    <property type="nucleotide sequence ID" value="NZ_BAABDC010000003.1"/>
</dbReference>
<keyword evidence="4" id="KW-1185">Reference proteome</keyword>
<gene>
    <name evidence="3" type="ORF">GCM10022399_25570</name>
</gene>
<dbReference type="InterPro" id="IPR036505">
    <property type="entry name" value="Amidase/PGRP_sf"/>
</dbReference>
<dbReference type="InterPro" id="IPR002502">
    <property type="entry name" value="Amidase_domain"/>
</dbReference>
<evidence type="ECO:0000313" key="3">
    <source>
        <dbReference type="EMBL" id="GAA3707686.1"/>
    </source>
</evidence>
<dbReference type="SMART" id="SM00644">
    <property type="entry name" value="Ami_2"/>
    <property type="match status" value="1"/>
</dbReference>
<sequence>MRTPPLGGSGAAQDHAAGTGTATSPPVPGAGPTPADARSVTWLADALRGAGLVVHETAAWMSRARPGEFEPSGVLLHHTATFATTDDPHPSLDTLVDGEPGRVGPLCHVLVDRNAECWVVAAGRASHAGWAAPSGPMPEGDGDTVYIGIEVEYAATGHDPTQYATNAQKSRAIVAAAAIVARLGRDQRHVRAHKETDPTGSTDPYSWDMVSIRDSVRQALERTGW</sequence>
<dbReference type="EMBL" id="BAABDC010000003">
    <property type="protein sequence ID" value="GAA3707686.1"/>
    <property type="molecule type" value="Genomic_DNA"/>
</dbReference>
<name>A0ABP7DT55_9MICO</name>
<organism evidence="3 4">
    <name type="scientific">Terrabacter ginsenosidimutans</name>
    <dbReference type="NCBI Taxonomy" id="490575"/>
    <lineage>
        <taxon>Bacteria</taxon>
        <taxon>Bacillati</taxon>
        <taxon>Actinomycetota</taxon>
        <taxon>Actinomycetes</taxon>
        <taxon>Micrococcales</taxon>
        <taxon>Intrasporangiaceae</taxon>
        <taxon>Terrabacter</taxon>
    </lineage>
</organism>
<dbReference type="Gene3D" id="3.40.80.10">
    <property type="entry name" value="Peptidoglycan recognition protein-like"/>
    <property type="match status" value="1"/>
</dbReference>
<dbReference type="SUPFAM" id="SSF55846">
    <property type="entry name" value="N-acetylmuramoyl-L-alanine amidase-like"/>
    <property type="match status" value="1"/>
</dbReference>
<feature type="domain" description="N-acetylmuramoyl-L-alanine amidase" evidence="2">
    <location>
        <begin position="61"/>
        <end position="205"/>
    </location>
</feature>
<dbReference type="Pfam" id="PF01510">
    <property type="entry name" value="Amidase_2"/>
    <property type="match status" value="1"/>
</dbReference>